<evidence type="ECO:0000256" key="5">
    <source>
        <dbReference type="ARBA" id="ARBA00023136"/>
    </source>
</evidence>
<keyword evidence="5 8" id="KW-0472">Membrane</keyword>
<keyword evidence="6" id="KW-0675">Receptor</keyword>
<protein>
    <recommendedName>
        <fullName evidence="9">G-protein coupled receptors family 1 profile domain-containing protein</fullName>
    </recommendedName>
</protein>
<dbReference type="InterPro" id="IPR017452">
    <property type="entry name" value="GPCR_Rhodpsn_7TM"/>
</dbReference>
<dbReference type="PANTHER" id="PTHR24243:SF230">
    <property type="entry name" value="G-PROTEIN COUPLED RECEPTORS FAMILY 1 PROFILE DOMAIN-CONTAINING PROTEIN"/>
    <property type="match status" value="1"/>
</dbReference>
<evidence type="ECO:0000256" key="6">
    <source>
        <dbReference type="ARBA" id="ARBA00023170"/>
    </source>
</evidence>
<dbReference type="PANTHER" id="PTHR24243">
    <property type="entry name" value="G-PROTEIN COUPLED RECEPTOR"/>
    <property type="match status" value="1"/>
</dbReference>
<dbReference type="GO" id="GO:0004930">
    <property type="term" value="F:G protein-coupled receptor activity"/>
    <property type="evidence" value="ECO:0007669"/>
    <property type="project" value="UniProtKB-KW"/>
</dbReference>
<dbReference type="EMBL" id="CAJOBA010008745">
    <property type="protein sequence ID" value="CAF3835697.1"/>
    <property type="molecule type" value="Genomic_DNA"/>
</dbReference>
<evidence type="ECO:0000259" key="9">
    <source>
        <dbReference type="PROSITE" id="PS50262"/>
    </source>
</evidence>
<dbReference type="EMBL" id="CAJNOK010008731">
    <property type="protein sequence ID" value="CAF1071442.1"/>
    <property type="molecule type" value="Genomic_DNA"/>
</dbReference>
<proteinExistence type="predicted"/>
<dbReference type="InterPro" id="IPR000276">
    <property type="entry name" value="GPCR_Rhodpsn"/>
</dbReference>
<evidence type="ECO:0000313" key="10">
    <source>
        <dbReference type="EMBL" id="CAF1071442.1"/>
    </source>
</evidence>
<accession>A0A8S2E762</accession>
<organism evidence="10 12">
    <name type="scientific">Didymodactylos carnosus</name>
    <dbReference type="NCBI Taxonomy" id="1234261"/>
    <lineage>
        <taxon>Eukaryota</taxon>
        <taxon>Metazoa</taxon>
        <taxon>Spiralia</taxon>
        <taxon>Gnathifera</taxon>
        <taxon>Rotifera</taxon>
        <taxon>Eurotatoria</taxon>
        <taxon>Bdelloidea</taxon>
        <taxon>Philodinida</taxon>
        <taxon>Philodinidae</taxon>
        <taxon>Didymodactylos</taxon>
    </lineage>
</organism>
<evidence type="ECO:0000256" key="1">
    <source>
        <dbReference type="ARBA" id="ARBA00004141"/>
    </source>
</evidence>
<comment type="subcellular location">
    <subcellularLocation>
        <location evidence="1">Membrane</location>
        <topology evidence="1">Multi-pass membrane protein</topology>
    </subcellularLocation>
</comment>
<feature type="transmembrane region" description="Helical" evidence="8">
    <location>
        <begin position="43"/>
        <end position="63"/>
    </location>
</feature>
<dbReference type="GO" id="GO:0005886">
    <property type="term" value="C:plasma membrane"/>
    <property type="evidence" value="ECO:0007669"/>
    <property type="project" value="TreeGrafter"/>
</dbReference>
<keyword evidence="3 8" id="KW-1133">Transmembrane helix</keyword>
<keyword evidence="4" id="KW-0297">G-protein coupled receptor</keyword>
<dbReference type="Proteomes" id="UP000682733">
    <property type="component" value="Unassembled WGS sequence"/>
</dbReference>
<sequence>MNIEYFEYYQLYSSIRNLNSPTLSKTKSTSSNAILFTVHFHKLYPWFLLPFGIIGSLLTIIIFTRNKFRRYGCSLLFVAESVMDFILITLNCVRLIIRYTFQSYFLQRSLYICRTYKFMTNFCNHCAVWILCVISLERAVVTKRTNWSKKVFSKNHYYSILLFMFFILFCLNGHYLLFFGIEQSDDDNNLNGNYTILKKTKLVLCSSNLTQPTDRYNRFLTHHFTWMDFIINSLIPFFIILIANLSVMHSVCMQRILLDKVGCRQTKSAKDAQLTYILFVSTFLFLLMTFPMRIFSIIEPYLKFNKDILILLDGIMRFLLYLDHGCGFYLYTFTGKLFRKELRKILLMFLFGRRRYNWSVQESKRHGELGYSNGSSWQQHVPQTQQHLNNSISSGGCKSSLSLTMYNDSKIPPYHCKHYSRSGKTQKYTSDRSLGPYGMKRQDFNIDRKGGLVKRHSSSCLEETYQRTNDEITMNDDENNALNMDRKSDIL</sequence>
<feature type="transmembrane region" description="Helical" evidence="8">
    <location>
        <begin position="318"/>
        <end position="338"/>
    </location>
</feature>
<dbReference type="SUPFAM" id="SSF81321">
    <property type="entry name" value="Family A G protein-coupled receptor-like"/>
    <property type="match status" value="1"/>
</dbReference>
<dbReference type="Gene3D" id="1.20.1070.10">
    <property type="entry name" value="Rhodopsin 7-helix transmembrane proteins"/>
    <property type="match status" value="1"/>
</dbReference>
<feature type="transmembrane region" description="Helical" evidence="8">
    <location>
        <begin position="274"/>
        <end position="298"/>
    </location>
</feature>
<reference evidence="10" key="1">
    <citation type="submission" date="2021-02" db="EMBL/GenBank/DDBJ databases">
        <authorList>
            <person name="Nowell W R."/>
        </authorList>
    </citation>
    <scope>NUCLEOTIDE SEQUENCE</scope>
</reference>
<evidence type="ECO:0000256" key="2">
    <source>
        <dbReference type="ARBA" id="ARBA00022692"/>
    </source>
</evidence>
<evidence type="ECO:0000256" key="4">
    <source>
        <dbReference type="ARBA" id="ARBA00023040"/>
    </source>
</evidence>
<name>A0A8S2E762_9BILA</name>
<dbReference type="PROSITE" id="PS50262">
    <property type="entry name" value="G_PROTEIN_RECEP_F1_2"/>
    <property type="match status" value="1"/>
</dbReference>
<dbReference type="Proteomes" id="UP000677228">
    <property type="component" value="Unassembled WGS sequence"/>
</dbReference>
<keyword evidence="7" id="KW-0807">Transducer</keyword>
<evidence type="ECO:0000256" key="8">
    <source>
        <dbReference type="SAM" id="Phobius"/>
    </source>
</evidence>
<feature type="transmembrane region" description="Helical" evidence="8">
    <location>
        <begin position="75"/>
        <end position="97"/>
    </location>
</feature>
<feature type="transmembrane region" description="Helical" evidence="8">
    <location>
        <begin position="117"/>
        <end position="136"/>
    </location>
</feature>
<gene>
    <name evidence="10" type="ORF">OVA965_LOCUS17914</name>
    <name evidence="11" type="ORF">TMI583_LOCUS17923</name>
</gene>
<evidence type="ECO:0000256" key="3">
    <source>
        <dbReference type="ARBA" id="ARBA00022989"/>
    </source>
</evidence>
<comment type="caution">
    <text evidence="10">The sequence shown here is derived from an EMBL/GenBank/DDBJ whole genome shotgun (WGS) entry which is preliminary data.</text>
</comment>
<dbReference type="AlphaFoldDB" id="A0A8S2E762"/>
<evidence type="ECO:0000313" key="11">
    <source>
        <dbReference type="EMBL" id="CAF3835697.1"/>
    </source>
</evidence>
<evidence type="ECO:0000313" key="12">
    <source>
        <dbReference type="Proteomes" id="UP000677228"/>
    </source>
</evidence>
<feature type="transmembrane region" description="Helical" evidence="8">
    <location>
        <begin position="229"/>
        <end position="253"/>
    </location>
</feature>
<feature type="transmembrane region" description="Helical" evidence="8">
    <location>
        <begin position="157"/>
        <end position="181"/>
    </location>
</feature>
<evidence type="ECO:0000256" key="7">
    <source>
        <dbReference type="ARBA" id="ARBA00023224"/>
    </source>
</evidence>
<feature type="domain" description="G-protein coupled receptors family 1 profile" evidence="9">
    <location>
        <begin position="55"/>
        <end position="331"/>
    </location>
</feature>
<keyword evidence="2 8" id="KW-0812">Transmembrane</keyword>
<dbReference type="Pfam" id="PF00001">
    <property type="entry name" value="7tm_1"/>
    <property type="match status" value="1"/>
</dbReference>